<evidence type="ECO:0000256" key="12">
    <source>
        <dbReference type="ARBA" id="ARBA00044252"/>
    </source>
</evidence>
<dbReference type="CDD" id="cd03890">
    <property type="entry name" value="M20_pepD"/>
    <property type="match status" value="1"/>
</dbReference>
<dbReference type="Pfam" id="PF01546">
    <property type="entry name" value="Peptidase_M20"/>
    <property type="match status" value="1"/>
</dbReference>
<protein>
    <recommendedName>
        <fullName evidence="14">Cytosol non-specific dipeptidase</fullName>
        <ecNumber evidence="11">3.4.13.18</ecNumber>
    </recommendedName>
    <alternativeName>
        <fullName evidence="17">Aminoacyl-histidine dipeptidase</fullName>
    </alternativeName>
    <alternativeName>
        <fullName evidence="16">Beta-alanyl-histidine dipeptidase</fullName>
    </alternativeName>
    <alternativeName>
        <fullName evidence="15">Carnosinase</fullName>
    </alternativeName>
    <alternativeName>
        <fullName evidence="12">Peptidase D</fullName>
    </alternativeName>
    <alternativeName>
        <fullName evidence="18">Xaa-His dipeptidase</fullName>
    </alternativeName>
</protein>
<evidence type="ECO:0000256" key="2">
    <source>
        <dbReference type="ARBA" id="ARBA00001947"/>
    </source>
</evidence>
<gene>
    <name evidence="20" type="ORF">E2R48_00435</name>
</gene>
<comment type="catalytic activity">
    <reaction evidence="10">
        <text>Hydrolysis of dipeptides, preferentially hydrophobic dipeptides including prolyl amino acids.</text>
        <dbReference type="EC" id="3.4.13.18"/>
    </reaction>
</comment>
<evidence type="ECO:0000256" key="1">
    <source>
        <dbReference type="ARBA" id="ARBA00001941"/>
    </source>
</evidence>
<dbReference type="Gene3D" id="3.40.630.10">
    <property type="entry name" value="Zn peptidases"/>
    <property type="match status" value="2"/>
</dbReference>
<dbReference type="InterPro" id="IPR002933">
    <property type="entry name" value="Peptidase_M20"/>
</dbReference>
<keyword evidence="5" id="KW-0378">Hydrolase</keyword>
<comment type="similarity">
    <text evidence="13">Belongs to the peptidase M20C family.</text>
</comment>
<dbReference type="Pfam" id="PF07687">
    <property type="entry name" value="M20_dimer"/>
    <property type="match status" value="1"/>
</dbReference>
<dbReference type="SUPFAM" id="SSF53187">
    <property type="entry name" value="Zn-dependent exopeptidases"/>
    <property type="match status" value="1"/>
</dbReference>
<keyword evidence="9" id="KW-0170">Cobalt</keyword>
<evidence type="ECO:0000256" key="9">
    <source>
        <dbReference type="ARBA" id="ARBA00023285"/>
    </source>
</evidence>
<keyword evidence="8" id="KW-0482">Metalloprotease</keyword>
<evidence type="ECO:0000256" key="10">
    <source>
        <dbReference type="ARBA" id="ARBA00036421"/>
    </source>
</evidence>
<keyword evidence="3" id="KW-0645">Protease</keyword>
<dbReference type="SUPFAM" id="SSF55031">
    <property type="entry name" value="Bacterial exopeptidase dimerisation domain"/>
    <property type="match status" value="1"/>
</dbReference>
<dbReference type="InterPro" id="IPR036264">
    <property type="entry name" value="Bact_exopeptidase_dim_dom"/>
</dbReference>
<organism evidence="20 21">
    <name type="scientific">Histophilus somni</name>
    <name type="common">Haemophilus somnus</name>
    <dbReference type="NCBI Taxonomy" id="731"/>
    <lineage>
        <taxon>Bacteria</taxon>
        <taxon>Pseudomonadati</taxon>
        <taxon>Pseudomonadota</taxon>
        <taxon>Gammaproteobacteria</taxon>
        <taxon>Pasteurellales</taxon>
        <taxon>Pasteurellaceae</taxon>
        <taxon>Histophilus</taxon>
    </lineage>
</organism>
<dbReference type="AlphaFoldDB" id="A0AAX2S508"/>
<reference evidence="20 21" key="1">
    <citation type="submission" date="2019-03" db="EMBL/GenBank/DDBJ databases">
        <title>Horizontal Gene Transfer Machinery in Histophilus somni.</title>
        <authorList>
            <person name="Mostafa Nazari M."/>
            <person name="Liljebjelke K."/>
        </authorList>
    </citation>
    <scope>NUCLEOTIDE SEQUENCE [LARGE SCALE GENOMIC DNA]</scope>
    <source>
        <strain evidence="20 21">UOC-EPH-KLM-04</strain>
    </source>
</reference>
<accession>A0AAX2S508</accession>
<feature type="domain" description="Peptidase M20 dimerisation" evidence="19">
    <location>
        <begin position="207"/>
        <end position="290"/>
    </location>
</feature>
<evidence type="ECO:0000256" key="3">
    <source>
        <dbReference type="ARBA" id="ARBA00022670"/>
    </source>
</evidence>
<sequence length="486" mass="53550">MSDLQSLQPKLLWQWFDQICAIPHPSYKEEQLAQFIINWAKTKGFFAERDEVGNVLIRKPATTGMENRKPVVLQAHLDMVPQANEGTNHDFDQDPILPYIEGDWVKAKGTTLGADNGIGMASALAVLESNDIAHPELEVLLTMTEERGMEGAIGLRPNWLRSEILINTDTEENGEIYIGCAGGENADLELPIEYQVNNFEHCYQVVLKGLRGGHSGVDIHTGRANAIKVLLRFLAELQQNQPHFDFTLANIRGGSIRNAIPRESVATLVFNGDITVLQSAVQKFADVIKAELALTEPNLIFTLEKVEKPQQVFSSQCTKNIIHCLNVLPNGVVRNSDVIENVVETSLSIGVLKTEDNFVRSTMLVRSLIESGKSYVASLLKSLASLAQGNINLSGDYPGWEPQSHSDILDLTKTIYAQVLGTDPEIKVIHAGLECGLLKKIYPTIDMVSIGPTIGNAHSPDEKVHIPAVETYWKVLTGILAHIPSR</sequence>
<evidence type="ECO:0000256" key="15">
    <source>
        <dbReference type="ARBA" id="ARBA00075285"/>
    </source>
</evidence>
<keyword evidence="6" id="KW-0862">Zinc</keyword>
<dbReference type="EC" id="3.4.13.18" evidence="11"/>
<dbReference type="PRINTS" id="PR00934">
    <property type="entry name" value="XHISDIPTASE"/>
</dbReference>
<dbReference type="GO" id="GO:0070573">
    <property type="term" value="F:metallodipeptidase activity"/>
    <property type="evidence" value="ECO:0007669"/>
    <property type="project" value="TreeGrafter"/>
</dbReference>
<dbReference type="NCBIfam" id="TIGR01893">
    <property type="entry name" value="aa-his-dipept"/>
    <property type="match status" value="1"/>
</dbReference>
<comment type="cofactor">
    <cofactor evidence="2">
        <name>Zn(2+)</name>
        <dbReference type="ChEBI" id="CHEBI:29105"/>
    </cofactor>
</comment>
<evidence type="ECO:0000256" key="18">
    <source>
        <dbReference type="ARBA" id="ARBA00078074"/>
    </source>
</evidence>
<dbReference type="FunFam" id="3.40.630.10:FF:000015">
    <property type="entry name" value="Aminoacyl-histidine dipeptidase PepD"/>
    <property type="match status" value="1"/>
</dbReference>
<dbReference type="EMBL" id="SNRV01000001">
    <property type="protein sequence ID" value="TEW31362.1"/>
    <property type="molecule type" value="Genomic_DNA"/>
</dbReference>
<name>A0AAX2S508_HISSO</name>
<dbReference type="PIRSF" id="PIRSF016599">
    <property type="entry name" value="Xaa-His_dipept"/>
    <property type="match status" value="1"/>
</dbReference>
<dbReference type="Proteomes" id="UP000297565">
    <property type="component" value="Unassembled WGS sequence"/>
</dbReference>
<proteinExistence type="inferred from homology"/>
<evidence type="ECO:0000256" key="8">
    <source>
        <dbReference type="ARBA" id="ARBA00023049"/>
    </source>
</evidence>
<evidence type="ECO:0000256" key="5">
    <source>
        <dbReference type="ARBA" id="ARBA00022801"/>
    </source>
</evidence>
<comment type="cofactor">
    <cofactor evidence="1">
        <name>Co(2+)</name>
        <dbReference type="ChEBI" id="CHEBI:48828"/>
    </cofactor>
</comment>
<evidence type="ECO:0000256" key="14">
    <source>
        <dbReference type="ARBA" id="ARBA00071271"/>
    </source>
</evidence>
<evidence type="ECO:0000256" key="16">
    <source>
        <dbReference type="ARBA" id="ARBA00076004"/>
    </source>
</evidence>
<dbReference type="PANTHER" id="PTHR43501:SF1">
    <property type="entry name" value="CYTOSOL NON-SPECIFIC DIPEPTIDASE"/>
    <property type="match status" value="1"/>
</dbReference>
<dbReference type="InterPro" id="IPR001160">
    <property type="entry name" value="Peptidase_M20C"/>
</dbReference>
<evidence type="ECO:0000313" key="21">
    <source>
        <dbReference type="Proteomes" id="UP000297565"/>
    </source>
</evidence>
<dbReference type="RefSeq" id="WP_132994542.1">
    <property type="nucleotide sequence ID" value="NZ_CP042983.1"/>
</dbReference>
<dbReference type="PANTHER" id="PTHR43501">
    <property type="entry name" value="CYTOSOL NON-SPECIFIC DIPEPTIDASE"/>
    <property type="match status" value="1"/>
</dbReference>
<evidence type="ECO:0000256" key="17">
    <source>
        <dbReference type="ARBA" id="ARBA00077688"/>
    </source>
</evidence>
<keyword evidence="4" id="KW-0479">Metal-binding</keyword>
<evidence type="ECO:0000313" key="20">
    <source>
        <dbReference type="EMBL" id="TEW31362.1"/>
    </source>
</evidence>
<dbReference type="InterPro" id="IPR011650">
    <property type="entry name" value="Peptidase_M20_dimer"/>
</dbReference>
<keyword evidence="7" id="KW-0224">Dipeptidase</keyword>
<dbReference type="FunFam" id="3.40.630.10:FF:000018">
    <property type="entry name" value="Aminoacyl-histidine dipeptidase PepD"/>
    <property type="match status" value="1"/>
</dbReference>
<evidence type="ECO:0000259" key="19">
    <source>
        <dbReference type="Pfam" id="PF07687"/>
    </source>
</evidence>
<evidence type="ECO:0000256" key="4">
    <source>
        <dbReference type="ARBA" id="ARBA00022723"/>
    </source>
</evidence>
<dbReference type="GO" id="GO:0005829">
    <property type="term" value="C:cytosol"/>
    <property type="evidence" value="ECO:0007669"/>
    <property type="project" value="TreeGrafter"/>
</dbReference>
<evidence type="ECO:0000256" key="6">
    <source>
        <dbReference type="ARBA" id="ARBA00022833"/>
    </source>
</evidence>
<dbReference type="GO" id="GO:0046872">
    <property type="term" value="F:metal ion binding"/>
    <property type="evidence" value="ECO:0007669"/>
    <property type="project" value="UniProtKB-KW"/>
</dbReference>
<evidence type="ECO:0000256" key="11">
    <source>
        <dbReference type="ARBA" id="ARBA00038976"/>
    </source>
</evidence>
<evidence type="ECO:0000256" key="7">
    <source>
        <dbReference type="ARBA" id="ARBA00022997"/>
    </source>
</evidence>
<comment type="caution">
    <text evidence="20">The sequence shown here is derived from an EMBL/GenBank/DDBJ whole genome shotgun (WGS) entry which is preliminary data.</text>
</comment>
<dbReference type="GO" id="GO:0006508">
    <property type="term" value="P:proteolysis"/>
    <property type="evidence" value="ECO:0007669"/>
    <property type="project" value="UniProtKB-KW"/>
</dbReference>
<evidence type="ECO:0000256" key="13">
    <source>
        <dbReference type="ARBA" id="ARBA00061423"/>
    </source>
</evidence>